<organism evidence="1 2">
    <name type="scientific">Brassica napus</name>
    <name type="common">Rape</name>
    <dbReference type="NCBI Taxonomy" id="3708"/>
    <lineage>
        <taxon>Eukaryota</taxon>
        <taxon>Viridiplantae</taxon>
        <taxon>Streptophyta</taxon>
        <taxon>Embryophyta</taxon>
        <taxon>Tracheophyta</taxon>
        <taxon>Spermatophyta</taxon>
        <taxon>Magnoliopsida</taxon>
        <taxon>eudicotyledons</taxon>
        <taxon>Gunneridae</taxon>
        <taxon>Pentapetalae</taxon>
        <taxon>rosids</taxon>
        <taxon>malvids</taxon>
        <taxon>Brassicales</taxon>
        <taxon>Brassicaceae</taxon>
        <taxon>Brassiceae</taxon>
        <taxon>Brassica</taxon>
    </lineage>
</organism>
<name>A0ABQ7YM56_BRANA</name>
<proteinExistence type="predicted"/>
<dbReference type="Proteomes" id="UP000824890">
    <property type="component" value="Unassembled WGS sequence"/>
</dbReference>
<protein>
    <recommendedName>
        <fullName evidence="3">Protein kinase domain-containing protein</fullName>
    </recommendedName>
</protein>
<dbReference type="EMBL" id="JAGKQM010000017">
    <property type="protein sequence ID" value="KAH0869182.1"/>
    <property type="molecule type" value="Genomic_DNA"/>
</dbReference>
<evidence type="ECO:0000313" key="1">
    <source>
        <dbReference type="EMBL" id="KAH0869182.1"/>
    </source>
</evidence>
<comment type="caution">
    <text evidence="1">The sequence shown here is derived from an EMBL/GenBank/DDBJ whole genome shotgun (WGS) entry which is preliminary data.</text>
</comment>
<evidence type="ECO:0008006" key="3">
    <source>
        <dbReference type="Google" id="ProtNLM"/>
    </source>
</evidence>
<accession>A0ABQ7YM56</accession>
<reference evidence="1 2" key="1">
    <citation type="submission" date="2021-05" db="EMBL/GenBank/DDBJ databases">
        <title>Genome Assembly of Synthetic Allotetraploid Brassica napus Reveals Homoeologous Exchanges between Subgenomes.</title>
        <authorList>
            <person name="Davis J.T."/>
        </authorList>
    </citation>
    <scope>NUCLEOTIDE SEQUENCE [LARGE SCALE GENOMIC DNA]</scope>
    <source>
        <strain evidence="2">cv. Da-Ae</strain>
        <tissue evidence="1">Seedling</tissue>
    </source>
</reference>
<sequence length="329" mass="37385">MMFLHSLEACNHAKGDILVLWHKVSLLKTVSSDMKVGSSMAPYTHSNNKAMFRVADQKRGLKKIVPPILSDRFRMHSFTDFKANCDLRGDLHDVVGHLRLVDGHPLHPCPVLCITDAMCGFDRILHISEGGFGSVYKAIINDPTATGGDSHYVPLVVADIAQRTQRVFLLWKQMLEIMLRAAQGLAYLHELQALVLLKKGIGDNTHFVTALLRQQVTNSHFPFFMILSREYQKKRLCISGARRTRHHRNHIDVNIFGIVMYKIIAGLHTLNFGMIVDFESMKQVFFLLWLAEWLKRNPNIAFVIESLCKIISESNSEDKVLLENLLEGL</sequence>
<evidence type="ECO:0000313" key="2">
    <source>
        <dbReference type="Proteomes" id="UP000824890"/>
    </source>
</evidence>
<gene>
    <name evidence="1" type="ORF">HID58_076204</name>
</gene>
<keyword evidence="2" id="KW-1185">Reference proteome</keyword>